<accession>A0ABZ2FDT7</accession>
<feature type="compositionally biased region" description="Acidic residues" evidence="1">
    <location>
        <begin position="354"/>
        <end position="364"/>
    </location>
</feature>
<keyword evidence="2" id="KW-0732">Signal</keyword>
<dbReference type="InterPro" id="IPR008930">
    <property type="entry name" value="Terpenoid_cyclase/PrenylTrfase"/>
</dbReference>
<evidence type="ECO:0000313" key="4">
    <source>
        <dbReference type="Proteomes" id="UP001381003"/>
    </source>
</evidence>
<dbReference type="EMBL" id="CP104874">
    <property type="protein sequence ID" value="WWF04534.1"/>
    <property type="molecule type" value="Genomic_DNA"/>
</dbReference>
<dbReference type="Proteomes" id="UP001381003">
    <property type="component" value="Chromosome"/>
</dbReference>
<gene>
    <name evidence="3" type="ORF">N5P18_12675</name>
</gene>
<evidence type="ECO:0000256" key="2">
    <source>
        <dbReference type="SAM" id="SignalP"/>
    </source>
</evidence>
<evidence type="ECO:0008006" key="5">
    <source>
        <dbReference type="Google" id="ProtNLM"/>
    </source>
</evidence>
<feature type="chain" id="PRO_5047117684" description="Peptidase" evidence="2">
    <location>
        <begin position="27"/>
        <end position="448"/>
    </location>
</feature>
<dbReference type="RefSeq" id="WP_338537858.1">
    <property type="nucleotide sequence ID" value="NZ_CP104874.1"/>
</dbReference>
<proteinExistence type="predicted"/>
<feature type="compositionally biased region" description="Low complexity" evidence="1">
    <location>
        <begin position="338"/>
        <end position="353"/>
    </location>
</feature>
<feature type="signal peptide" evidence="2">
    <location>
        <begin position="1"/>
        <end position="26"/>
    </location>
</feature>
<sequence>MRLLRTLATTASVGALGLALAPTASAAAPADSVAYLADRLADGGDRLTVESGGQTFDDLGLTIDGVLGMSAAGSGGDASAAATDYVVANAGTYYGYGDEVYSAATAKLLTFASARGLDPRSLGGVDLVAQLQSLEDADGRFSDQSQWGDYSNTLGQAFGVIGLTRAGATPSTASVETLLSQQCDDGGFSLEFADGCVSDPDATSLTVQALDVVGGQEAVVQEAADYLESRQGSDGGVGGGATTEGANSNSTGLAAVAFRLAGRDDARASALGYVDALTFDCATPALAGGIAYNRADFDAAVAKGASAAPDGTITRSTAQALLGLTDQSYATVTSAGQAAATPDTGCDTPAPGGDDTDGSGDDGTDGTGTDGTGTDGTGTDGTDGSDGTGTGTDTGAAPQQPEIPAVVQTDGVTAPSAGWPAWALGLGAAATAAGATLVTRRRVGERVR</sequence>
<organism evidence="3 4">
    <name type="scientific">Janibacter terrae</name>
    <dbReference type="NCBI Taxonomy" id="103817"/>
    <lineage>
        <taxon>Bacteria</taxon>
        <taxon>Bacillati</taxon>
        <taxon>Actinomycetota</taxon>
        <taxon>Actinomycetes</taxon>
        <taxon>Micrococcales</taxon>
        <taxon>Intrasporangiaceae</taxon>
        <taxon>Janibacter</taxon>
    </lineage>
</organism>
<evidence type="ECO:0000256" key="1">
    <source>
        <dbReference type="SAM" id="MobiDB-lite"/>
    </source>
</evidence>
<evidence type="ECO:0000313" key="3">
    <source>
        <dbReference type="EMBL" id="WWF04534.1"/>
    </source>
</evidence>
<feature type="region of interest" description="Disordered" evidence="1">
    <location>
        <begin position="335"/>
        <end position="402"/>
    </location>
</feature>
<name>A0ABZ2FDT7_9MICO</name>
<feature type="compositionally biased region" description="Gly residues" evidence="1">
    <location>
        <begin position="365"/>
        <end position="392"/>
    </location>
</feature>
<keyword evidence="4" id="KW-1185">Reference proteome</keyword>
<dbReference type="SUPFAM" id="SSF48239">
    <property type="entry name" value="Terpenoid cyclases/Protein prenyltransferases"/>
    <property type="match status" value="1"/>
</dbReference>
<reference evidence="3 4" key="1">
    <citation type="submission" date="2022-09" db="EMBL/GenBank/DDBJ databases">
        <title>Complete genome sequence of Janibacter terrae strain COS04-44, PCL-degrading bacteria isolated from oil spilled coast.</title>
        <authorList>
            <person name="Park H."/>
            <person name="Kim J.Y."/>
            <person name="An S.H."/>
            <person name="Lee C.M."/>
            <person name="Weon H.-Y."/>
        </authorList>
    </citation>
    <scope>NUCLEOTIDE SEQUENCE [LARGE SCALE GENOMIC DNA]</scope>
    <source>
        <strain evidence="3 4">COS04-44</strain>
    </source>
</reference>
<dbReference type="Gene3D" id="1.50.10.20">
    <property type="match status" value="1"/>
</dbReference>
<protein>
    <recommendedName>
        <fullName evidence="5">Peptidase</fullName>
    </recommendedName>
</protein>